<gene>
    <name evidence="2" type="ORF">GCM10007890_56710</name>
</gene>
<accession>A0AA37TGM6</accession>
<dbReference type="AlphaFoldDB" id="A0AA37TGM6"/>
<name>A0AA37TGM6_9HYPH</name>
<keyword evidence="3" id="KW-1185">Reference proteome</keyword>
<protein>
    <submittedName>
        <fullName evidence="2">Uncharacterized protein</fullName>
    </submittedName>
</protein>
<dbReference type="RefSeq" id="WP_238197757.1">
    <property type="nucleotide sequence ID" value="NZ_BPQZ01000021.1"/>
</dbReference>
<evidence type="ECO:0000313" key="3">
    <source>
        <dbReference type="Proteomes" id="UP001157440"/>
    </source>
</evidence>
<reference evidence="3" key="1">
    <citation type="journal article" date="2019" name="Int. J. Syst. Evol. Microbiol.">
        <title>The Global Catalogue of Microorganisms (GCM) 10K type strain sequencing project: providing services to taxonomists for standard genome sequencing and annotation.</title>
        <authorList>
            <consortium name="The Broad Institute Genomics Platform"/>
            <consortium name="The Broad Institute Genome Sequencing Center for Infectious Disease"/>
            <person name="Wu L."/>
            <person name="Ma J."/>
        </authorList>
    </citation>
    <scope>NUCLEOTIDE SEQUENCE [LARGE SCALE GENOMIC DNA]</scope>
    <source>
        <strain evidence="3">NBRC 103632</strain>
    </source>
</reference>
<feature type="region of interest" description="Disordered" evidence="1">
    <location>
        <begin position="1"/>
        <end position="25"/>
    </location>
</feature>
<sequence>MPQAVAVAQPGTPSSPPPCCEHDRSGGVRARVTIHALRRYGDRILGMEEVLDGLEDVEAVDAMQAAGVPIGAVRRWLAFYGGVGVRHGAVGVCRDGVGLVLKGGRVVTVVSRRSERRRRA</sequence>
<dbReference type="EMBL" id="BSPL01000028">
    <property type="protein sequence ID" value="GLS73656.1"/>
    <property type="molecule type" value="Genomic_DNA"/>
</dbReference>
<dbReference type="Proteomes" id="UP001157440">
    <property type="component" value="Unassembled WGS sequence"/>
</dbReference>
<comment type="caution">
    <text evidence="2">The sequence shown here is derived from an EMBL/GenBank/DDBJ whole genome shotgun (WGS) entry which is preliminary data.</text>
</comment>
<proteinExistence type="predicted"/>
<evidence type="ECO:0000256" key="1">
    <source>
        <dbReference type="SAM" id="MobiDB-lite"/>
    </source>
</evidence>
<organism evidence="2 3">
    <name type="scientific">Methylobacterium tardum</name>
    <dbReference type="NCBI Taxonomy" id="374432"/>
    <lineage>
        <taxon>Bacteria</taxon>
        <taxon>Pseudomonadati</taxon>
        <taxon>Pseudomonadota</taxon>
        <taxon>Alphaproteobacteria</taxon>
        <taxon>Hyphomicrobiales</taxon>
        <taxon>Methylobacteriaceae</taxon>
        <taxon>Methylobacterium</taxon>
    </lineage>
</organism>
<evidence type="ECO:0000313" key="2">
    <source>
        <dbReference type="EMBL" id="GLS73656.1"/>
    </source>
</evidence>